<feature type="domain" description="Replication factor A C-terminal" evidence="11">
    <location>
        <begin position="413"/>
        <end position="546"/>
    </location>
</feature>
<reference evidence="13" key="1">
    <citation type="submission" date="2022-10" db="EMBL/GenBank/DDBJ databases">
        <title>Novel sulphate-reducing endosymbionts in the free-living metamonad Anaeramoeba.</title>
        <authorList>
            <person name="Jerlstrom-Hultqvist J."/>
            <person name="Cepicka I."/>
            <person name="Gallot-Lavallee L."/>
            <person name="Salas-Leiva D."/>
            <person name="Curtis B.A."/>
            <person name="Zahonova K."/>
            <person name="Pipaliya S."/>
            <person name="Dacks J."/>
            <person name="Roger A.J."/>
        </authorList>
    </citation>
    <scope>NUCLEOTIDE SEQUENCE</scope>
    <source>
        <strain evidence="13">BMAN</strain>
    </source>
</reference>
<evidence type="ECO:0000313" key="14">
    <source>
        <dbReference type="Proteomes" id="UP001149090"/>
    </source>
</evidence>
<evidence type="ECO:0000256" key="9">
    <source>
        <dbReference type="SAM" id="MobiDB-lite"/>
    </source>
</evidence>
<accession>A0A9Q0R7Q7</accession>
<evidence type="ECO:0000256" key="5">
    <source>
        <dbReference type="ARBA" id="ARBA00022771"/>
    </source>
</evidence>
<feature type="compositionally biased region" description="Low complexity" evidence="9">
    <location>
        <begin position="83"/>
        <end position="118"/>
    </location>
</feature>
<dbReference type="InterPro" id="IPR013955">
    <property type="entry name" value="Rep_factor-A_C"/>
</dbReference>
<keyword evidence="8" id="KW-0539">Nucleus</keyword>
<dbReference type="CDD" id="cd04476">
    <property type="entry name" value="RPA1_DBD_C"/>
    <property type="match status" value="1"/>
</dbReference>
<feature type="domain" description="Replication protein A 70 kDa DNA-binding subunit B/D first OB fold" evidence="10">
    <location>
        <begin position="131"/>
        <end position="231"/>
    </location>
</feature>
<dbReference type="InterPro" id="IPR031657">
    <property type="entry name" value="REPA_OB_2"/>
</dbReference>
<dbReference type="AlphaFoldDB" id="A0A9Q0R7Q7"/>
<keyword evidence="5" id="KW-0863">Zinc-finger</keyword>
<comment type="caution">
    <text evidence="13">The sequence shown here is derived from an EMBL/GenBank/DDBJ whole genome shotgun (WGS) entry which is preliminary data.</text>
</comment>
<comment type="subcellular location">
    <subcellularLocation>
        <location evidence="1">Nucleus</location>
    </subcellularLocation>
</comment>
<name>A0A9Q0R7Q7_ANAIG</name>
<dbReference type="CDD" id="cd04474">
    <property type="entry name" value="RPA1_DBD_A"/>
    <property type="match status" value="1"/>
</dbReference>
<dbReference type="Gene3D" id="2.40.50.140">
    <property type="entry name" value="Nucleic acid-binding proteins"/>
    <property type="match status" value="3"/>
</dbReference>
<evidence type="ECO:0000259" key="11">
    <source>
        <dbReference type="Pfam" id="PF08646"/>
    </source>
</evidence>
<dbReference type="OMA" id="CATISFM"/>
<dbReference type="InterPro" id="IPR047192">
    <property type="entry name" value="Euk_RPA1_DBD_C"/>
</dbReference>
<evidence type="ECO:0000256" key="2">
    <source>
        <dbReference type="ARBA" id="ARBA00005690"/>
    </source>
</evidence>
<dbReference type="Pfam" id="PF08646">
    <property type="entry name" value="Rep_fac-A_C"/>
    <property type="match status" value="1"/>
</dbReference>
<dbReference type="OrthoDB" id="1751331at2759"/>
<evidence type="ECO:0000256" key="1">
    <source>
        <dbReference type="ARBA" id="ARBA00004123"/>
    </source>
</evidence>
<dbReference type="Proteomes" id="UP001149090">
    <property type="component" value="Unassembled WGS sequence"/>
</dbReference>
<dbReference type="SUPFAM" id="SSF50249">
    <property type="entry name" value="Nucleic acid-binding proteins"/>
    <property type="match status" value="3"/>
</dbReference>
<evidence type="ECO:0000256" key="6">
    <source>
        <dbReference type="ARBA" id="ARBA00022833"/>
    </source>
</evidence>
<keyword evidence="7 13" id="KW-0238">DNA-binding</keyword>
<feature type="domain" description="Replication protein A OB" evidence="12">
    <location>
        <begin position="247"/>
        <end position="347"/>
    </location>
</feature>
<evidence type="ECO:0000256" key="8">
    <source>
        <dbReference type="ARBA" id="ARBA00023242"/>
    </source>
</evidence>
<evidence type="ECO:0000256" key="7">
    <source>
        <dbReference type="ARBA" id="ARBA00023125"/>
    </source>
</evidence>
<proteinExistence type="inferred from homology"/>
<dbReference type="InterPro" id="IPR012340">
    <property type="entry name" value="NA-bd_OB-fold"/>
</dbReference>
<dbReference type="FunFam" id="2.40.50.140:FF:000090">
    <property type="entry name" value="Replication protein A subunit"/>
    <property type="match status" value="1"/>
</dbReference>
<evidence type="ECO:0000259" key="12">
    <source>
        <dbReference type="Pfam" id="PF16900"/>
    </source>
</evidence>
<dbReference type="GO" id="GO:0006260">
    <property type="term" value="P:DNA replication"/>
    <property type="evidence" value="ECO:0007669"/>
    <property type="project" value="UniProtKB-KW"/>
</dbReference>
<dbReference type="CDD" id="cd04475">
    <property type="entry name" value="RPA1_DBD_B"/>
    <property type="match status" value="1"/>
</dbReference>
<dbReference type="GO" id="GO:0008270">
    <property type="term" value="F:zinc ion binding"/>
    <property type="evidence" value="ECO:0007669"/>
    <property type="project" value="UniProtKB-KW"/>
</dbReference>
<dbReference type="Pfam" id="PF16900">
    <property type="entry name" value="REPA_OB_2"/>
    <property type="match status" value="1"/>
</dbReference>
<evidence type="ECO:0000256" key="3">
    <source>
        <dbReference type="ARBA" id="ARBA00022705"/>
    </source>
</evidence>
<comment type="similarity">
    <text evidence="2">Belongs to the replication factor A protein 1 family.</text>
</comment>
<keyword evidence="3" id="KW-0235">DNA replication</keyword>
<sequence length="564" mass="65566">MDNLNQFDCVVTNFQTNEQGLTVYVSSGDNAGTVTISEEIRERFLKFVQEGVQLRTLLDTSKNPLEIVDFQFLDPQIQQQYEQQIQQQYPEQQQQQQPQQQQQQQPQQQYQQQQQYQEQSEDIDGHVTPFKSINPIDQNFLIKARIISKSEIGTFSNTTREGRMCSINLIDEEGSEMKATMFDDSIDKFYEQIEEDSVYYIKNGKMKINNSPVQTTIFQMTFSNRTVMQKCEDDGSIPKMTFSFTPIGKIKELKSQTLVDIIGILIEMGNLENLTTKDGRAVAKRRLVLIDQTSKIEVTLWKKSAEKVEDLIRQHQTPNAPNVIAIKRGKVAEFNGKYININDLSQIFWMPNCPEAKKLIQDSMQIHNQKDQMESLSGGEFNWYSHKRILISDIPNVGKGKTESETVIISGVLAHVQHKNIDRLFYPSCINKNCNKKVQEREGGWYCPKCNQIYPKCGYRFMSSVCINDFSDSYWCTIFDNQAQKIFMTTAEKMRELILNSSQLEIQKYFEKFSFQKFLFRIQLKSDFYQDEEKIKATITGSCPLNEMLIDESKYLIENIKKRV</sequence>
<keyword evidence="14" id="KW-1185">Reference proteome</keyword>
<dbReference type="GO" id="GO:0003677">
    <property type="term" value="F:DNA binding"/>
    <property type="evidence" value="ECO:0007669"/>
    <property type="project" value="UniProtKB-KW"/>
</dbReference>
<dbReference type="SUPFAM" id="SSF81995">
    <property type="entry name" value="beta-sandwich domain of Sec23/24"/>
    <property type="match status" value="1"/>
</dbReference>
<evidence type="ECO:0000259" key="10">
    <source>
        <dbReference type="Pfam" id="PF02721"/>
    </source>
</evidence>
<dbReference type="FunFam" id="2.40.50.140:FF:000064">
    <property type="entry name" value="Replication protein A subunit"/>
    <property type="match status" value="1"/>
</dbReference>
<dbReference type="PANTHER" id="PTHR47165:SF4">
    <property type="entry name" value="OS03G0429900 PROTEIN"/>
    <property type="match status" value="1"/>
</dbReference>
<dbReference type="PANTHER" id="PTHR47165">
    <property type="entry name" value="OS03G0429900 PROTEIN"/>
    <property type="match status" value="1"/>
</dbReference>
<keyword evidence="6" id="KW-0862">Zinc</keyword>
<dbReference type="Pfam" id="PF02721">
    <property type="entry name" value="DUF223"/>
    <property type="match status" value="1"/>
</dbReference>
<gene>
    <name evidence="13" type="ORF">M0811_02338</name>
</gene>
<protein>
    <submittedName>
        <fullName evidence="13">Replication protein a 70 kDa DNA-binding subunit a</fullName>
    </submittedName>
</protein>
<evidence type="ECO:0000313" key="13">
    <source>
        <dbReference type="EMBL" id="KAJ5069761.1"/>
    </source>
</evidence>
<dbReference type="EMBL" id="JAPDFW010000103">
    <property type="protein sequence ID" value="KAJ5069761.1"/>
    <property type="molecule type" value="Genomic_DNA"/>
</dbReference>
<dbReference type="InterPro" id="IPR003871">
    <property type="entry name" value="RFA1B/D_OB_1st"/>
</dbReference>
<organism evidence="13 14">
    <name type="scientific">Anaeramoeba ignava</name>
    <name type="common">Anaerobic marine amoeba</name>
    <dbReference type="NCBI Taxonomy" id="1746090"/>
    <lineage>
        <taxon>Eukaryota</taxon>
        <taxon>Metamonada</taxon>
        <taxon>Anaeramoebidae</taxon>
        <taxon>Anaeramoeba</taxon>
    </lineage>
</organism>
<evidence type="ECO:0000256" key="4">
    <source>
        <dbReference type="ARBA" id="ARBA00022723"/>
    </source>
</evidence>
<dbReference type="GO" id="GO:0005634">
    <property type="term" value="C:nucleus"/>
    <property type="evidence" value="ECO:0007669"/>
    <property type="project" value="UniProtKB-SubCell"/>
</dbReference>
<keyword evidence="4" id="KW-0479">Metal-binding</keyword>
<dbReference type="FunFam" id="2.40.50.140:FF:000041">
    <property type="entry name" value="Replication protein A subunit"/>
    <property type="match status" value="1"/>
</dbReference>
<feature type="region of interest" description="Disordered" evidence="9">
    <location>
        <begin position="83"/>
        <end position="131"/>
    </location>
</feature>